<keyword evidence="2" id="KW-1133">Transmembrane helix</keyword>
<organism evidence="3 4">
    <name type="scientific">Stenotrophomonas ginsengisoli</name>
    <dbReference type="NCBI Taxonomy" id="336566"/>
    <lineage>
        <taxon>Bacteria</taxon>
        <taxon>Pseudomonadati</taxon>
        <taxon>Pseudomonadota</taxon>
        <taxon>Gammaproteobacteria</taxon>
        <taxon>Lysobacterales</taxon>
        <taxon>Lysobacteraceae</taxon>
        <taxon>Stenotrophomonas</taxon>
    </lineage>
</organism>
<reference evidence="3 4" key="1">
    <citation type="submission" date="2015-05" db="EMBL/GenBank/DDBJ databases">
        <title>Genome sequencing and analysis of members of genus Stenotrophomonas.</title>
        <authorList>
            <person name="Patil P.P."/>
            <person name="Midha S."/>
            <person name="Patil P.B."/>
        </authorList>
    </citation>
    <scope>NUCLEOTIDE SEQUENCE [LARGE SCALE GENOMIC DNA]</scope>
    <source>
        <strain evidence="3 4">DSM 24757</strain>
    </source>
</reference>
<evidence type="ECO:0000256" key="2">
    <source>
        <dbReference type="SAM" id="Phobius"/>
    </source>
</evidence>
<accession>A0A0R0D487</accession>
<dbReference type="AlphaFoldDB" id="A0A0R0D487"/>
<dbReference type="OrthoDB" id="1550941at2"/>
<evidence type="ECO:0000256" key="1">
    <source>
        <dbReference type="SAM" id="MobiDB-lite"/>
    </source>
</evidence>
<dbReference type="PATRIC" id="fig|336566.3.peg.1406"/>
<protein>
    <submittedName>
        <fullName evidence="3">Uncharacterized protein</fullName>
    </submittedName>
</protein>
<evidence type="ECO:0000313" key="3">
    <source>
        <dbReference type="EMBL" id="KRG76315.1"/>
    </source>
</evidence>
<proteinExistence type="predicted"/>
<feature type="transmembrane region" description="Helical" evidence="2">
    <location>
        <begin position="12"/>
        <end position="33"/>
    </location>
</feature>
<evidence type="ECO:0000313" key="4">
    <source>
        <dbReference type="Proteomes" id="UP000050956"/>
    </source>
</evidence>
<dbReference type="STRING" id="336566.ABB30_09945"/>
<keyword evidence="2" id="KW-0812">Transmembrane</keyword>
<feature type="region of interest" description="Disordered" evidence="1">
    <location>
        <begin position="187"/>
        <end position="234"/>
    </location>
</feature>
<dbReference type="EMBL" id="LDJM01000023">
    <property type="protein sequence ID" value="KRG76315.1"/>
    <property type="molecule type" value="Genomic_DNA"/>
</dbReference>
<keyword evidence="4" id="KW-1185">Reference proteome</keyword>
<keyword evidence="2" id="KW-0472">Membrane</keyword>
<comment type="caution">
    <text evidence="3">The sequence shown here is derived from an EMBL/GenBank/DDBJ whole genome shotgun (WGS) entry which is preliminary data.</text>
</comment>
<gene>
    <name evidence="3" type="ORF">ABB30_09945</name>
</gene>
<sequence length="255" mass="25666">MRFLDFSSWQGVMTTLASLLVITLMGVGIRLVLMQTVQARQQAANRQINERLKTLIAAYKTLGGSFTGDLSVDPRHLRQLRQQAAAQADVSVAAAALTDTDGGSLLLPVNDADLVSGELGERMRRTRDAVEAALSDIILLGTEVQVQLAAQAAAQMVAGQPIQTAALVVSLRDFIRDTLGLAPIPTGLTIPAQGPARPANAGGGKGGGKDKGEGEGGGGRGGAGGGGGGGAGGMGMGMGAGMGAGYGLRSGDSDS</sequence>
<feature type="compositionally biased region" description="Gly residues" evidence="1">
    <location>
        <begin position="215"/>
        <end position="234"/>
    </location>
</feature>
<name>A0A0R0D487_9GAMM</name>
<dbReference type="RefSeq" id="WP_057638161.1">
    <property type="nucleotide sequence ID" value="NZ_LDJM01000023.1"/>
</dbReference>
<dbReference type="Proteomes" id="UP000050956">
    <property type="component" value="Unassembled WGS sequence"/>
</dbReference>